<keyword evidence="4" id="KW-0949">S-adenosyl-L-methionine</keyword>
<evidence type="ECO:0000256" key="4">
    <source>
        <dbReference type="ARBA" id="ARBA00022691"/>
    </source>
</evidence>
<evidence type="ECO:0000256" key="8">
    <source>
        <dbReference type="RuleBase" id="RU003960"/>
    </source>
</evidence>
<evidence type="ECO:0000256" key="7">
    <source>
        <dbReference type="ARBA" id="ARBA00054030"/>
    </source>
</evidence>
<dbReference type="Pfam" id="PF02602">
    <property type="entry name" value="HEM4"/>
    <property type="match status" value="1"/>
</dbReference>
<evidence type="ECO:0000313" key="11">
    <source>
        <dbReference type="EMBL" id="APB32448.1"/>
    </source>
</evidence>
<dbReference type="GO" id="GO:0004851">
    <property type="term" value="F:uroporphyrin-III C-methyltransferase activity"/>
    <property type="evidence" value="ECO:0007669"/>
    <property type="project" value="UniProtKB-EC"/>
</dbReference>
<protein>
    <recommendedName>
        <fullName evidence="1">uroporphyrinogen-III C-methyltransferase</fullName>
        <ecNumber evidence="1">2.1.1.107</ecNumber>
    </recommendedName>
</protein>
<dbReference type="CDD" id="cd11642">
    <property type="entry name" value="SUMT"/>
    <property type="match status" value="1"/>
</dbReference>
<dbReference type="OrthoDB" id="9815856at2"/>
<evidence type="ECO:0000259" key="9">
    <source>
        <dbReference type="Pfam" id="PF00590"/>
    </source>
</evidence>
<dbReference type="InterPro" id="IPR006366">
    <property type="entry name" value="CobA/CysG_C"/>
</dbReference>
<feature type="domain" description="Tetrapyrrole methylase" evidence="9">
    <location>
        <begin position="4"/>
        <end position="204"/>
    </location>
</feature>
<dbReference type="InterPro" id="IPR036108">
    <property type="entry name" value="4pyrrol_syn_uPrphyn_synt_sf"/>
</dbReference>
<dbReference type="InterPro" id="IPR035996">
    <property type="entry name" value="4pyrrol_Methylase_sf"/>
</dbReference>
<feature type="domain" description="Tetrapyrrole biosynthesis uroporphyrinogen III synthase" evidence="10">
    <location>
        <begin position="248"/>
        <end position="480"/>
    </location>
</feature>
<dbReference type="InterPro" id="IPR050161">
    <property type="entry name" value="Siro_Cobalamin_biosynth"/>
</dbReference>
<accession>A0A1J0A933</accession>
<dbReference type="FunFam" id="3.40.1010.10:FF:000001">
    <property type="entry name" value="Siroheme synthase"/>
    <property type="match status" value="1"/>
</dbReference>
<dbReference type="PANTHER" id="PTHR45790:SF3">
    <property type="entry name" value="S-ADENOSYL-L-METHIONINE-DEPENDENT UROPORPHYRINOGEN III METHYLTRANSFERASE, CHLOROPLASTIC"/>
    <property type="match status" value="1"/>
</dbReference>
<reference evidence="11 12" key="1">
    <citation type="submission" date="2016-10" db="EMBL/GenBank/DDBJ databases">
        <title>Description of Gloeomargarita lithophora gen. nov., sp. nov., a thylakoid-bearing basal-branching cyanobacterium with intracellular carbonates, and proposal for Gloeomargaritales ord. nov.</title>
        <authorList>
            <person name="Moreira D."/>
            <person name="Tavera R."/>
            <person name="Benzerara K."/>
            <person name="Skouri-Panet F."/>
            <person name="Couradeau E."/>
            <person name="Gerard E."/>
            <person name="Loussert C."/>
            <person name="Novelo E."/>
            <person name="Zivanovic Y."/>
            <person name="Lopez-Garcia P."/>
        </authorList>
    </citation>
    <scope>NUCLEOTIDE SEQUENCE [LARGE SCALE GENOMIC DNA]</scope>
    <source>
        <strain evidence="11 12">D10</strain>
    </source>
</reference>
<dbReference type="Proteomes" id="UP000180235">
    <property type="component" value="Chromosome"/>
</dbReference>
<dbReference type="SUPFAM" id="SSF69618">
    <property type="entry name" value="HemD-like"/>
    <property type="match status" value="1"/>
</dbReference>
<dbReference type="PANTHER" id="PTHR45790">
    <property type="entry name" value="SIROHEME SYNTHASE-RELATED"/>
    <property type="match status" value="1"/>
</dbReference>
<dbReference type="GO" id="GO:0019354">
    <property type="term" value="P:siroheme biosynthetic process"/>
    <property type="evidence" value="ECO:0007669"/>
    <property type="project" value="InterPro"/>
</dbReference>
<dbReference type="GO" id="GO:0004852">
    <property type="term" value="F:uroporphyrinogen-III synthase activity"/>
    <property type="evidence" value="ECO:0007669"/>
    <property type="project" value="InterPro"/>
</dbReference>
<proteinExistence type="inferred from homology"/>
<evidence type="ECO:0000256" key="2">
    <source>
        <dbReference type="ARBA" id="ARBA00022603"/>
    </source>
</evidence>
<comment type="pathway">
    <text evidence="6">Porphyrin-containing compound metabolism.</text>
</comment>
<evidence type="ECO:0000256" key="6">
    <source>
        <dbReference type="ARBA" id="ARBA00023444"/>
    </source>
</evidence>
<keyword evidence="2 8" id="KW-0489">Methyltransferase</keyword>
<dbReference type="FunFam" id="3.40.50.10090:FF:000001">
    <property type="entry name" value="Bifunctional uroporphyrinogen-III C-methyltransferase/uroporphyrinogen-III synthase"/>
    <property type="match status" value="1"/>
</dbReference>
<dbReference type="Pfam" id="PF00590">
    <property type="entry name" value="TP_methylase"/>
    <property type="match status" value="1"/>
</dbReference>
<dbReference type="EC" id="2.1.1.107" evidence="1"/>
<keyword evidence="5" id="KW-0627">Porphyrin biosynthesis</keyword>
<dbReference type="RefSeq" id="WP_071453184.1">
    <property type="nucleotide sequence ID" value="NZ_CP017675.1"/>
</dbReference>
<dbReference type="InterPro" id="IPR014777">
    <property type="entry name" value="4pyrrole_Mease_sub1"/>
</dbReference>
<dbReference type="EMBL" id="CP017675">
    <property type="protein sequence ID" value="APB32448.1"/>
    <property type="molecule type" value="Genomic_DNA"/>
</dbReference>
<dbReference type="SUPFAM" id="SSF53790">
    <property type="entry name" value="Tetrapyrrole methylase"/>
    <property type="match status" value="1"/>
</dbReference>
<dbReference type="PROSITE" id="PS00840">
    <property type="entry name" value="SUMT_2"/>
    <property type="match status" value="1"/>
</dbReference>
<evidence type="ECO:0000256" key="3">
    <source>
        <dbReference type="ARBA" id="ARBA00022679"/>
    </source>
</evidence>
<keyword evidence="12" id="KW-1185">Reference proteome</keyword>
<dbReference type="KEGG" id="glt:GlitD10_0147"/>
<dbReference type="InterPro" id="IPR014776">
    <property type="entry name" value="4pyrrole_Mease_sub2"/>
</dbReference>
<dbReference type="Gene3D" id="3.30.950.10">
    <property type="entry name" value="Methyltransferase, Cobalt-precorrin-4 Transmethylase, Domain 2"/>
    <property type="match status" value="1"/>
</dbReference>
<dbReference type="CDD" id="cd06578">
    <property type="entry name" value="HemD"/>
    <property type="match status" value="1"/>
</dbReference>
<evidence type="ECO:0000313" key="12">
    <source>
        <dbReference type="Proteomes" id="UP000180235"/>
    </source>
</evidence>
<organism evidence="11 12">
    <name type="scientific">Gloeomargarita lithophora Alchichica-D10</name>
    <dbReference type="NCBI Taxonomy" id="1188229"/>
    <lineage>
        <taxon>Bacteria</taxon>
        <taxon>Bacillati</taxon>
        <taxon>Cyanobacteriota</taxon>
        <taxon>Cyanophyceae</taxon>
        <taxon>Gloeomargaritales</taxon>
        <taxon>Gloeomargaritaceae</taxon>
        <taxon>Gloeomargarita</taxon>
    </lineage>
</organism>
<evidence type="ECO:0000259" key="10">
    <source>
        <dbReference type="Pfam" id="PF02602"/>
    </source>
</evidence>
<sequence length="497" mass="53694">MNPIVLVGAGPGSPEHLTLAARQALLQAEVVVYDTLVDPRILALLDPQVNTHSVQGLSQAEINDLLIHYYHNQQRVVRLKSGDPFIFGKATQELQALTAANCTYHVIPGISTITGAATLAGIPLTDRDWGHTVGVFTAHAPELLDWSALARMDTLVGLMGVNYLTTVQTKLLQNGRDSDTPAALVYRAGQVGQTTWTGTLAQLATQPAKAPSVLILGAGVKCRGLGQSHLPLQGKNILITRAAGSGSELEELLGQSGANVVSLPTLVVTPPPDWAPLDAALAQLEQFNWLILTSANAVDYFLKRLWHHQRDGRSLAHLKIAVVGEKTALNLQKWGLRADLIPPEFVADQLLTEFPQDCQDLRVLFPRVASGGREVLVQGLQERGAQVLEVAAYETGCPAEIRAFILDYLRQGLIDVLTFTSSKTVVHFWQLLAQAAPEQGQKWLNSSLIASIGPQTSRACERYFQRVDVAAKEYTLAGLVGAIVAYYRAPISGDNLG</sequence>
<dbReference type="Gene3D" id="3.40.1010.10">
    <property type="entry name" value="Cobalt-precorrin-4 Transmethylase, Domain 1"/>
    <property type="match status" value="1"/>
</dbReference>
<dbReference type="GO" id="GO:0032259">
    <property type="term" value="P:methylation"/>
    <property type="evidence" value="ECO:0007669"/>
    <property type="project" value="UniProtKB-KW"/>
</dbReference>
<comment type="function">
    <text evidence="7">Catalyzes the two successive C-2 and C-7 methylation reactions involved in the conversion of uroporphyrinogen III to precorrin-2 via the intermediate formation of precorrin-1. It is a step in the biosynthesis of both cobalamin (vitamin B12) and siroheme.</text>
</comment>
<dbReference type="InterPro" id="IPR000878">
    <property type="entry name" value="4pyrrol_Mease"/>
</dbReference>
<evidence type="ECO:0000256" key="1">
    <source>
        <dbReference type="ARBA" id="ARBA00012162"/>
    </source>
</evidence>
<evidence type="ECO:0000256" key="5">
    <source>
        <dbReference type="ARBA" id="ARBA00023244"/>
    </source>
</evidence>
<dbReference type="InterPro" id="IPR003754">
    <property type="entry name" value="4pyrrol_synth_uPrphyn_synth"/>
</dbReference>
<name>A0A1J0A933_9CYAN</name>
<dbReference type="NCBIfam" id="TIGR01469">
    <property type="entry name" value="cobA_cysG_Cterm"/>
    <property type="match status" value="1"/>
</dbReference>
<keyword evidence="3 8" id="KW-0808">Transferase</keyword>
<comment type="similarity">
    <text evidence="8">Belongs to the precorrin methyltransferase family.</text>
</comment>
<dbReference type="Gene3D" id="3.40.50.10090">
    <property type="match status" value="2"/>
</dbReference>
<dbReference type="InterPro" id="IPR003043">
    <property type="entry name" value="Uropor_MeTrfase_CS"/>
</dbReference>
<dbReference type="STRING" id="1188229.GlitD10_0147"/>
<gene>
    <name evidence="11" type="primary">cobA-hemD</name>
    <name evidence="11" type="ORF">GlitD10_0147</name>
</gene>
<dbReference type="AlphaFoldDB" id="A0A1J0A933"/>